<evidence type="ECO:0000313" key="3">
    <source>
        <dbReference type="Proteomes" id="UP000193920"/>
    </source>
</evidence>
<proteinExistence type="predicted"/>
<reference evidence="2 3" key="1">
    <citation type="submission" date="2016-08" db="EMBL/GenBank/DDBJ databases">
        <title>A Parts List for Fungal Cellulosomes Revealed by Comparative Genomics.</title>
        <authorList>
            <consortium name="DOE Joint Genome Institute"/>
            <person name="Haitjema C.H."/>
            <person name="Gilmore S.P."/>
            <person name="Henske J.K."/>
            <person name="Solomon K.V."/>
            <person name="De Groot R."/>
            <person name="Kuo A."/>
            <person name="Mondo S.J."/>
            <person name="Salamov A.A."/>
            <person name="Labutti K."/>
            <person name="Zhao Z."/>
            <person name="Chiniquy J."/>
            <person name="Barry K."/>
            <person name="Brewer H.M."/>
            <person name="Purvine S.O."/>
            <person name="Wright A.T."/>
            <person name="Boxma B."/>
            <person name="Van Alen T."/>
            <person name="Hackstein J.H."/>
            <person name="Baker S.E."/>
            <person name="Grigoriev I.V."/>
            <person name="O'Malley M.A."/>
        </authorList>
    </citation>
    <scope>NUCLEOTIDE SEQUENCE [LARGE SCALE GENOMIC DNA]</scope>
    <source>
        <strain evidence="2 3">G1</strain>
    </source>
</reference>
<feature type="domain" description="MULE transposase" evidence="1">
    <location>
        <begin position="26"/>
        <end position="91"/>
    </location>
</feature>
<comment type="caution">
    <text evidence="2">The sequence shown here is derived from an EMBL/GenBank/DDBJ whole genome shotgun (WGS) entry which is preliminary data.</text>
</comment>
<gene>
    <name evidence="2" type="ORF">LY90DRAFT_503040</name>
</gene>
<keyword evidence="3" id="KW-1185">Reference proteome</keyword>
<accession>A0A1Y2EPN2</accession>
<protein>
    <recommendedName>
        <fullName evidence="1">MULE transposase domain-containing protein</fullName>
    </recommendedName>
</protein>
<dbReference type="Proteomes" id="UP000193920">
    <property type="component" value="Unassembled WGS sequence"/>
</dbReference>
<dbReference type="Pfam" id="PF10551">
    <property type="entry name" value="MULE"/>
    <property type="match status" value="1"/>
</dbReference>
<dbReference type="OrthoDB" id="2194573at2759"/>
<evidence type="ECO:0000259" key="1">
    <source>
        <dbReference type="Pfam" id="PF10551"/>
    </source>
</evidence>
<dbReference type="EMBL" id="MCOG01000033">
    <property type="protein sequence ID" value="ORY73502.1"/>
    <property type="molecule type" value="Genomic_DNA"/>
</dbReference>
<evidence type="ECO:0000313" key="2">
    <source>
        <dbReference type="EMBL" id="ORY73502.1"/>
    </source>
</evidence>
<dbReference type="AlphaFoldDB" id="A0A1Y2EPN2"/>
<sequence length="106" mass="13067">MDEIRKSSIPLGIKPKRIFNEFLYYFFFDIKNKEQATYEMLFEEIKKNDNKYSNNTIITLKKFHYDFEKGISNVLEKLFPKINIKYCIWHCKRALEFKKMNYFIIK</sequence>
<dbReference type="InterPro" id="IPR018289">
    <property type="entry name" value="MULE_transposase_dom"/>
</dbReference>
<organism evidence="2 3">
    <name type="scientific">Neocallimastix californiae</name>
    <dbReference type="NCBI Taxonomy" id="1754190"/>
    <lineage>
        <taxon>Eukaryota</taxon>
        <taxon>Fungi</taxon>
        <taxon>Fungi incertae sedis</taxon>
        <taxon>Chytridiomycota</taxon>
        <taxon>Chytridiomycota incertae sedis</taxon>
        <taxon>Neocallimastigomycetes</taxon>
        <taxon>Neocallimastigales</taxon>
        <taxon>Neocallimastigaceae</taxon>
        <taxon>Neocallimastix</taxon>
    </lineage>
</organism>
<name>A0A1Y2EPN2_9FUNG</name>